<dbReference type="InterPro" id="IPR006146">
    <property type="entry name" value="5'-Nucleotdase_CS"/>
</dbReference>
<name>A0A1W0CQ93_9NEIS</name>
<gene>
    <name evidence="6" type="ORF">B0T45_15225</name>
</gene>
<organism evidence="6 7">
    <name type="scientific">Chromobacterium haemolyticum</name>
    <dbReference type="NCBI Taxonomy" id="394935"/>
    <lineage>
        <taxon>Bacteria</taxon>
        <taxon>Pseudomonadati</taxon>
        <taxon>Pseudomonadota</taxon>
        <taxon>Betaproteobacteria</taxon>
        <taxon>Neisseriales</taxon>
        <taxon>Chromobacteriaceae</taxon>
        <taxon>Chromobacterium</taxon>
    </lineage>
</organism>
<dbReference type="GO" id="GO:0030246">
    <property type="term" value="F:carbohydrate binding"/>
    <property type="evidence" value="ECO:0007669"/>
    <property type="project" value="UniProtKB-UniRule"/>
</dbReference>
<accession>A0A1W0CQ93</accession>
<dbReference type="GO" id="GO:0046872">
    <property type="term" value="F:metal ion binding"/>
    <property type="evidence" value="ECO:0007669"/>
    <property type="project" value="InterPro"/>
</dbReference>
<evidence type="ECO:0000256" key="5">
    <source>
        <dbReference type="PIRSR" id="PIRSR016020-1"/>
    </source>
</evidence>
<protein>
    <recommendedName>
        <fullName evidence="4">Putative glucose-6-phosphate 1-epimerase</fullName>
        <ecNumber evidence="4">5.1.3.15</ecNumber>
    </recommendedName>
</protein>
<comment type="caution">
    <text evidence="6">The sequence shown here is derived from an EMBL/GenBank/DDBJ whole genome shotgun (WGS) entry which is preliminary data.</text>
</comment>
<dbReference type="GO" id="GO:0047938">
    <property type="term" value="F:glucose-6-phosphate 1-epimerase activity"/>
    <property type="evidence" value="ECO:0007669"/>
    <property type="project" value="UniProtKB-UniRule"/>
</dbReference>
<dbReference type="InterPro" id="IPR025532">
    <property type="entry name" value="G6P_1-epimerase"/>
</dbReference>
<evidence type="ECO:0000256" key="1">
    <source>
        <dbReference type="ARBA" id="ARBA00001096"/>
    </source>
</evidence>
<dbReference type="Pfam" id="PF01263">
    <property type="entry name" value="Aldose_epim"/>
    <property type="match status" value="1"/>
</dbReference>
<dbReference type="InterPro" id="IPR014718">
    <property type="entry name" value="GH-type_carb-bd"/>
</dbReference>
<reference evidence="6 7" key="1">
    <citation type="submission" date="2017-02" db="EMBL/GenBank/DDBJ databases">
        <title>Chromobacterium haemolyticum H5244.</title>
        <authorList>
            <person name="Gulvik C.A."/>
        </authorList>
    </citation>
    <scope>NUCLEOTIDE SEQUENCE [LARGE SCALE GENOMIC DNA]</scope>
    <source>
        <strain evidence="6 7">H5244</strain>
    </source>
</reference>
<evidence type="ECO:0000256" key="3">
    <source>
        <dbReference type="ARBA" id="ARBA00023235"/>
    </source>
</evidence>
<dbReference type="GO" id="GO:0016788">
    <property type="term" value="F:hydrolase activity, acting on ester bonds"/>
    <property type="evidence" value="ECO:0007669"/>
    <property type="project" value="InterPro"/>
</dbReference>
<sequence length="289" mass="31183">MSVVLPPAASLSNRAPGVDILVIATADFHAEISLLGGQLLSFRAAGEQPLLYLSPQARYQPGKAIRGGVPLCWPWFGPHPDDPTQPAHGVARTQAWRLDEVREDADAFHVKLSGPEHDGLTAEIEYRLSTAVEAALSTRNHGDRPLRLSAALHSYLAVGDARLATLSGLDGARCHDKVAGRESRWPDGEFRFHGEVDSIVYSERPALLRDPVWQRCIRVTAEGAGSVVVWNPAAEKTALLGDLPTTAWLDFVCVETANAGDDARELAPGASHRMACRLTLEPFHAEAGV</sequence>
<evidence type="ECO:0000256" key="4">
    <source>
        <dbReference type="PIRNR" id="PIRNR016020"/>
    </source>
</evidence>
<evidence type="ECO:0000313" key="6">
    <source>
        <dbReference type="EMBL" id="OQS36848.1"/>
    </source>
</evidence>
<dbReference type="PROSITE" id="PS00785">
    <property type="entry name" value="5_NUCLEOTIDASE_1"/>
    <property type="match status" value="1"/>
</dbReference>
<comment type="catalytic activity">
    <reaction evidence="1">
        <text>alpha-D-glucose 6-phosphate = beta-D-glucose 6-phosphate</text>
        <dbReference type="Rhea" id="RHEA:16249"/>
        <dbReference type="ChEBI" id="CHEBI:58225"/>
        <dbReference type="ChEBI" id="CHEBI:58247"/>
        <dbReference type="EC" id="5.1.3.15"/>
    </reaction>
</comment>
<proteinExistence type="inferred from homology"/>
<dbReference type="PANTHER" id="PTHR11122:SF13">
    <property type="entry name" value="GLUCOSE-6-PHOSPHATE 1-EPIMERASE"/>
    <property type="match status" value="1"/>
</dbReference>
<dbReference type="PANTHER" id="PTHR11122">
    <property type="entry name" value="APOSPORY-ASSOCIATED PROTEIN C-RELATED"/>
    <property type="match status" value="1"/>
</dbReference>
<dbReference type="RefSeq" id="WP_081556068.1">
    <property type="nucleotide sequence ID" value="NZ_MUKV01000021.1"/>
</dbReference>
<dbReference type="GO" id="GO:0005975">
    <property type="term" value="P:carbohydrate metabolic process"/>
    <property type="evidence" value="ECO:0007669"/>
    <property type="project" value="InterPro"/>
</dbReference>
<feature type="active site" evidence="5">
    <location>
        <position position="255"/>
    </location>
</feature>
<comment type="similarity">
    <text evidence="2 4">Belongs to the glucose-6-phosphate 1-epimerase family.</text>
</comment>
<dbReference type="SUPFAM" id="SSF74650">
    <property type="entry name" value="Galactose mutarotase-like"/>
    <property type="match status" value="1"/>
</dbReference>
<dbReference type="CDD" id="cd09020">
    <property type="entry name" value="D-hex-6-P-epi_like"/>
    <property type="match status" value="1"/>
</dbReference>
<dbReference type="PIRSF" id="PIRSF016020">
    <property type="entry name" value="PHexose_mutarotase"/>
    <property type="match status" value="1"/>
</dbReference>
<keyword evidence="3 4" id="KW-0413">Isomerase</keyword>
<dbReference type="EC" id="5.1.3.15" evidence="4"/>
<evidence type="ECO:0000256" key="2">
    <source>
        <dbReference type="ARBA" id="ARBA00005866"/>
    </source>
</evidence>
<evidence type="ECO:0000313" key="7">
    <source>
        <dbReference type="Proteomes" id="UP000192721"/>
    </source>
</evidence>
<dbReference type="EMBL" id="MUKV01000021">
    <property type="protein sequence ID" value="OQS36848.1"/>
    <property type="molecule type" value="Genomic_DNA"/>
</dbReference>
<dbReference type="Proteomes" id="UP000192721">
    <property type="component" value="Unassembled WGS sequence"/>
</dbReference>
<dbReference type="InterPro" id="IPR008183">
    <property type="entry name" value="Aldose_1/G6P_1-epimerase"/>
</dbReference>
<dbReference type="Gene3D" id="2.70.98.10">
    <property type="match status" value="1"/>
</dbReference>
<dbReference type="InterPro" id="IPR011013">
    <property type="entry name" value="Gal_mutarotase_sf_dom"/>
</dbReference>
<dbReference type="GO" id="GO:0000166">
    <property type="term" value="F:nucleotide binding"/>
    <property type="evidence" value="ECO:0007669"/>
    <property type="project" value="InterPro"/>
</dbReference>
<feature type="active site" evidence="5">
    <location>
        <position position="153"/>
    </location>
</feature>
<dbReference type="AlphaFoldDB" id="A0A1W0CQ93"/>